<keyword evidence="5" id="KW-1185">Reference proteome</keyword>
<evidence type="ECO:0000259" key="3">
    <source>
        <dbReference type="PROSITE" id="PS51724"/>
    </source>
</evidence>
<dbReference type="GO" id="GO:0032153">
    <property type="term" value="C:cell division site"/>
    <property type="evidence" value="ECO:0007669"/>
    <property type="project" value="TreeGrafter"/>
</dbReference>
<dbReference type="EMBL" id="BMFO01000003">
    <property type="protein sequence ID" value="GGF96124.1"/>
    <property type="molecule type" value="Genomic_DNA"/>
</dbReference>
<evidence type="ECO:0000313" key="5">
    <source>
        <dbReference type="Proteomes" id="UP000632858"/>
    </source>
</evidence>
<dbReference type="SUPFAM" id="SSF110997">
    <property type="entry name" value="Sporulation related repeat"/>
    <property type="match status" value="1"/>
</dbReference>
<evidence type="ECO:0000256" key="1">
    <source>
        <dbReference type="SAM" id="MobiDB-lite"/>
    </source>
</evidence>
<evidence type="ECO:0000256" key="2">
    <source>
        <dbReference type="SAM" id="Phobius"/>
    </source>
</evidence>
<dbReference type="InterPro" id="IPR052521">
    <property type="entry name" value="Cell_div_SPOR-domain"/>
</dbReference>
<dbReference type="AlphaFoldDB" id="A0A917FR66"/>
<feature type="transmembrane region" description="Helical" evidence="2">
    <location>
        <begin position="18"/>
        <end position="36"/>
    </location>
</feature>
<gene>
    <name evidence="4" type="ORF">GCM10010960_17210</name>
</gene>
<keyword evidence="2" id="KW-1133">Transmembrane helix</keyword>
<dbReference type="RefSeq" id="WP_188449974.1">
    <property type="nucleotide sequence ID" value="NZ_BMFO01000003.1"/>
</dbReference>
<dbReference type="PANTHER" id="PTHR38687:SF1">
    <property type="entry name" value="CELL DIVISION PROTEIN DEDD"/>
    <property type="match status" value="1"/>
</dbReference>
<evidence type="ECO:0000313" key="4">
    <source>
        <dbReference type="EMBL" id="GGF96124.1"/>
    </source>
</evidence>
<dbReference type="InterPro" id="IPR036680">
    <property type="entry name" value="SPOR-like_sf"/>
</dbReference>
<accession>A0A917FR66</accession>
<dbReference type="GO" id="GO:0042834">
    <property type="term" value="F:peptidoglycan binding"/>
    <property type="evidence" value="ECO:0007669"/>
    <property type="project" value="InterPro"/>
</dbReference>
<sequence length="201" mass="20865">MARKPQARRQGGKRGTPAWAWLLVGLFVGALGYFGYQQYRELTAPAPTEVPVPETADSAPKAEDKGVEPPASGVDGVLDTDYSFYDVLPSEETAAAPDEAAAGDSAATADASEAKPAAETAPADTTRYLLQAGAFERAADAENLKARIALAGEAARVETADVDGKTLHRVRLGPYTGEKAVAAAKRALAEQGIAAVSIKLP</sequence>
<organism evidence="4 5">
    <name type="scientific">Arenimonas maotaiensis</name>
    <dbReference type="NCBI Taxonomy" id="1446479"/>
    <lineage>
        <taxon>Bacteria</taxon>
        <taxon>Pseudomonadati</taxon>
        <taxon>Pseudomonadota</taxon>
        <taxon>Gammaproteobacteria</taxon>
        <taxon>Lysobacterales</taxon>
        <taxon>Lysobacteraceae</taxon>
        <taxon>Arenimonas</taxon>
    </lineage>
</organism>
<dbReference type="Gene3D" id="3.30.70.1070">
    <property type="entry name" value="Sporulation related repeat"/>
    <property type="match status" value="1"/>
</dbReference>
<comment type="caution">
    <text evidence="4">The sequence shown here is derived from an EMBL/GenBank/DDBJ whole genome shotgun (WGS) entry which is preliminary data.</text>
</comment>
<protein>
    <recommendedName>
        <fullName evidence="3">SPOR domain-containing protein</fullName>
    </recommendedName>
</protein>
<dbReference type="Proteomes" id="UP000632858">
    <property type="component" value="Unassembled WGS sequence"/>
</dbReference>
<reference evidence="4" key="1">
    <citation type="journal article" date="2014" name="Int. J. Syst. Evol. Microbiol.">
        <title>Complete genome sequence of Corynebacterium casei LMG S-19264T (=DSM 44701T), isolated from a smear-ripened cheese.</title>
        <authorList>
            <consortium name="US DOE Joint Genome Institute (JGI-PGF)"/>
            <person name="Walter F."/>
            <person name="Albersmeier A."/>
            <person name="Kalinowski J."/>
            <person name="Ruckert C."/>
        </authorList>
    </citation>
    <scope>NUCLEOTIDE SEQUENCE</scope>
    <source>
        <strain evidence="4">CGMCC 1.12726</strain>
    </source>
</reference>
<feature type="region of interest" description="Disordered" evidence="1">
    <location>
        <begin position="47"/>
        <end position="73"/>
    </location>
</feature>
<dbReference type="PANTHER" id="PTHR38687">
    <property type="entry name" value="CELL DIVISION PROTEIN DEDD-RELATED"/>
    <property type="match status" value="1"/>
</dbReference>
<keyword evidence="2" id="KW-0472">Membrane</keyword>
<reference evidence="4" key="2">
    <citation type="submission" date="2020-09" db="EMBL/GenBank/DDBJ databases">
        <authorList>
            <person name="Sun Q."/>
            <person name="Zhou Y."/>
        </authorList>
    </citation>
    <scope>NUCLEOTIDE SEQUENCE</scope>
    <source>
        <strain evidence="4">CGMCC 1.12726</strain>
    </source>
</reference>
<dbReference type="InterPro" id="IPR007730">
    <property type="entry name" value="SPOR-like_dom"/>
</dbReference>
<feature type="region of interest" description="Disordered" evidence="1">
    <location>
        <begin position="96"/>
        <end position="123"/>
    </location>
</feature>
<feature type="domain" description="SPOR" evidence="3">
    <location>
        <begin position="122"/>
        <end position="201"/>
    </location>
</feature>
<keyword evidence="2" id="KW-0812">Transmembrane</keyword>
<name>A0A917FR66_9GAMM</name>
<proteinExistence type="predicted"/>
<dbReference type="PROSITE" id="PS51724">
    <property type="entry name" value="SPOR"/>
    <property type="match status" value="1"/>
</dbReference>
<dbReference type="GO" id="GO:0032506">
    <property type="term" value="P:cytokinetic process"/>
    <property type="evidence" value="ECO:0007669"/>
    <property type="project" value="TreeGrafter"/>
</dbReference>
<dbReference type="Pfam" id="PF05036">
    <property type="entry name" value="SPOR"/>
    <property type="match status" value="1"/>
</dbReference>
<dbReference type="GO" id="GO:0030428">
    <property type="term" value="C:cell septum"/>
    <property type="evidence" value="ECO:0007669"/>
    <property type="project" value="TreeGrafter"/>
</dbReference>